<protein>
    <submittedName>
        <fullName evidence="2">Branched-chain amino acid transport protein</fullName>
    </submittedName>
</protein>
<dbReference type="Pfam" id="PF05437">
    <property type="entry name" value="AzlD"/>
    <property type="match status" value="1"/>
</dbReference>
<accession>A0A1H7ZD39</accession>
<feature type="transmembrane region" description="Helical" evidence="1">
    <location>
        <begin position="15"/>
        <end position="37"/>
    </location>
</feature>
<dbReference type="STRING" id="933059.SAMN04488103_101485"/>
<evidence type="ECO:0000313" key="3">
    <source>
        <dbReference type="Proteomes" id="UP000198761"/>
    </source>
</evidence>
<keyword evidence="1" id="KW-1133">Transmembrane helix</keyword>
<dbReference type="RefSeq" id="WP_245749348.1">
    <property type="nucleotide sequence ID" value="NZ_FOCE01000001.1"/>
</dbReference>
<dbReference type="Proteomes" id="UP000198761">
    <property type="component" value="Unassembled WGS sequence"/>
</dbReference>
<keyword evidence="3" id="KW-1185">Reference proteome</keyword>
<evidence type="ECO:0000256" key="1">
    <source>
        <dbReference type="SAM" id="Phobius"/>
    </source>
</evidence>
<keyword evidence="1" id="KW-0812">Transmembrane</keyword>
<keyword evidence="1" id="KW-0472">Membrane</keyword>
<name>A0A1H7ZD39_9RHOB</name>
<organism evidence="2 3">
    <name type="scientific">Gemmobacter aquatilis</name>
    <dbReference type="NCBI Taxonomy" id="933059"/>
    <lineage>
        <taxon>Bacteria</taxon>
        <taxon>Pseudomonadati</taxon>
        <taxon>Pseudomonadota</taxon>
        <taxon>Alphaproteobacteria</taxon>
        <taxon>Rhodobacterales</taxon>
        <taxon>Paracoccaceae</taxon>
        <taxon>Gemmobacter</taxon>
    </lineage>
</organism>
<gene>
    <name evidence="2" type="ORF">SAMN04488103_101485</name>
</gene>
<feature type="transmembrane region" description="Helical" evidence="1">
    <location>
        <begin position="97"/>
        <end position="115"/>
    </location>
</feature>
<proteinExistence type="predicted"/>
<sequence length="116" mass="12099">MTQTLSPIIADKWQLWTVILVLGAGTFLLRFSFLGLIGDRTLPPLVQRLLRYTPVAVIPGLVAPAVLWPAATAGATDPARLAAACATVLAGVLSRNVLLGILTGAAVLYLTPVLIG</sequence>
<evidence type="ECO:0000313" key="2">
    <source>
        <dbReference type="EMBL" id="SEM56236.1"/>
    </source>
</evidence>
<feature type="transmembrane region" description="Helical" evidence="1">
    <location>
        <begin position="49"/>
        <end position="71"/>
    </location>
</feature>
<dbReference type="EMBL" id="FOCE01000001">
    <property type="protein sequence ID" value="SEM56236.1"/>
    <property type="molecule type" value="Genomic_DNA"/>
</dbReference>
<reference evidence="2 3" key="1">
    <citation type="submission" date="2016-10" db="EMBL/GenBank/DDBJ databases">
        <authorList>
            <person name="de Groot N.N."/>
        </authorList>
    </citation>
    <scope>NUCLEOTIDE SEQUENCE [LARGE SCALE GENOMIC DNA]</scope>
    <source>
        <strain evidence="2 3">DSM 3857</strain>
    </source>
</reference>
<dbReference type="AlphaFoldDB" id="A0A1H7ZD39"/>
<dbReference type="InterPro" id="IPR008407">
    <property type="entry name" value="Brnchd-chn_aa_trnsp_AzlD"/>
</dbReference>